<dbReference type="Proteomes" id="UP000438699">
    <property type="component" value="Unassembled WGS sequence"/>
</dbReference>
<evidence type="ECO:0000313" key="5">
    <source>
        <dbReference type="EMBL" id="KAB1442283.1"/>
    </source>
</evidence>
<dbReference type="GO" id="GO:0015935">
    <property type="term" value="C:small ribosomal subunit"/>
    <property type="evidence" value="ECO:0007669"/>
    <property type="project" value="TreeGrafter"/>
</dbReference>
<dbReference type="PANTHER" id="PTHR13184:SF5">
    <property type="entry name" value="METHYLTRANSFERASE-LIKE PROTEIN 17, MITOCHONDRIAL"/>
    <property type="match status" value="1"/>
</dbReference>
<dbReference type="GO" id="GO:0006412">
    <property type="term" value="P:translation"/>
    <property type="evidence" value="ECO:0007669"/>
    <property type="project" value="InterPro"/>
</dbReference>
<keyword evidence="1" id="KW-0479">Metal-binding</keyword>
<dbReference type="PANTHER" id="PTHR13184">
    <property type="entry name" value="37S RIBOSOMAL PROTEIN S22"/>
    <property type="match status" value="1"/>
</dbReference>
<reference evidence="5 6" key="1">
    <citation type="journal article" date="2017" name="Int. J. Syst. Evol. Microbiol.">
        <title>Desulfovibrio senegalensis sp. nov., a mesophilic sulfate reducer isolated from marine sediment.</title>
        <authorList>
            <person name="Thioye A."/>
            <person name="Gam Z.B.A."/>
            <person name="Mbengue M."/>
            <person name="Cayol J.L."/>
            <person name="Joseph-Bartoli M."/>
            <person name="Toure-Kane C."/>
            <person name="Labat M."/>
        </authorList>
    </citation>
    <scope>NUCLEOTIDE SEQUENCE [LARGE SCALE GENOMIC DNA]</scope>
    <source>
        <strain evidence="5 6">DSM 101509</strain>
    </source>
</reference>
<evidence type="ECO:0000256" key="4">
    <source>
        <dbReference type="ARBA" id="ARBA00023014"/>
    </source>
</evidence>
<proteinExistence type="predicted"/>
<dbReference type="InterPro" id="IPR029063">
    <property type="entry name" value="SAM-dependent_MTases_sf"/>
</dbReference>
<dbReference type="Pfam" id="PF09243">
    <property type="entry name" value="Rsm22"/>
    <property type="match status" value="1"/>
</dbReference>
<dbReference type="GO" id="GO:0046872">
    <property type="term" value="F:metal ion binding"/>
    <property type="evidence" value="ECO:0007669"/>
    <property type="project" value="UniProtKB-KW"/>
</dbReference>
<keyword evidence="5" id="KW-0808">Transferase</keyword>
<evidence type="ECO:0000256" key="1">
    <source>
        <dbReference type="ARBA" id="ARBA00022723"/>
    </source>
</evidence>
<accession>A0A6N6N397</accession>
<dbReference type="AlphaFoldDB" id="A0A6N6N397"/>
<evidence type="ECO:0000313" key="6">
    <source>
        <dbReference type="Proteomes" id="UP000438699"/>
    </source>
</evidence>
<sequence>MLIKNLFPRPEKDTLAMLDRFHATLSKTFPLKGKHREVLHKNVRDLSDSLTSDRESLKKDYMGDARLLGAYLHYFLPWNLYRMSRLFSGINPSVRDNGTIIDLGSGPMTVPLAMWMSMPALRDRKLTFVCVDRAPKVMNEGRKLFDRIAGPKAPWRIVTVKGSLGMKLREKGDLVVAANTLNELNLSARGKQQDPMGKLARTLRQYMAENGRLLLIEPGLRRSGETLSALRGLLLEQRLSPLAPCTHAGECPMTGLGKSPWCHFNFGIEGAPGKLMNLTRRARLTKTGLSLSFLYMTEGEAEHAEAVRVISEPFPLPEGRGQYGCSDRGLTLLHYPATGPLLYPGQFIVPQWPEETATDAKSGAVVLPVAIKQGKKK</sequence>
<keyword evidence="2" id="KW-0809">Transit peptide</keyword>
<dbReference type="GO" id="GO:0051536">
    <property type="term" value="F:iron-sulfur cluster binding"/>
    <property type="evidence" value="ECO:0007669"/>
    <property type="project" value="UniProtKB-KW"/>
</dbReference>
<keyword evidence="5" id="KW-0489">Methyltransferase</keyword>
<dbReference type="InterPro" id="IPR015324">
    <property type="entry name" value="Ribosomal_Rsm22-like"/>
</dbReference>
<organism evidence="5 6">
    <name type="scientific">Pseudodesulfovibrio senegalensis</name>
    <dbReference type="NCBI Taxonomy" id="1721087"/>
    <lineage>
        <taxon>Bacteria</taxon>
        <taxon>Pseudomonadati</taxon>
        <taxon>Thermodesulfobacteriota</taxon>
        <taxon>Desulfovibrionia</taxon>
        <taxon>Desulfovibrionales</taxon>
        <taxon>Desulfovibrionaceae</taxon>
    </lineage>
</organism>
<name>A0A6N6N397_9BACT</name>
<dbReference type="InterPro" id="IPR052571">
    <property type="entry name" value="Mt_RNA_Methyltransferase"/>
</dbReference>
<gene>
    <name evidence="5" type="ORF">F8A88_07465</name>
</gene>
<evidence type="ECO:0000256" key="3">
    <source>
        <dbReference type="ARBA" id="ARBA00023004"/>
    </source>
</evidence>
<dbReference type="EMBL" id="WAIE01000002">
    <property type="protein sequence ID" value="KAB1442283.1"/>
    <property type="molecule type" value="Genomic_DNA"/>
</dbReference>
<dbReference type="GO" id="GO:0032259">
    <property type="term" value="P:methylation"/>
    <property type="evidence" value="ECO:0007669"/>
    <property type="project" value="UniProtKB-KW"/>
</dbReference>
<protein>
    <submittedName>
        <fullName evidence="5">rRNA methyltransferase</fullName>
    </submittedName>
</protein>
<dbReference type="GO" id="GO:0008168">
    <property type="term" value="F:methyltransferase activity"/>
    <property type="evidence" value="ECO:0007669"/>
    <property type="project" value="UniProtKB-KW"/>
</dbReference>
<keyword evidence="3" id="KW-0408">Iron</keyword>
<dbReference type="Gene3D" id="3.40.50.150">
    <property type="entry name" value="Vaccinia Virus protein VP39"/>
    <property type="match status" value="1"/>
</dbReference>
<dbReference type="SUPFAM" id="SSF53335">
    <property type="entry name" value="S-adenosyl-L-methionine-dependent methyltransferases"/>
    <property type="match status" value="1"/>
</dbReference>
<evidence type="ECO:0000256" key="2">
    <source>
        <dbReference type="ARBA" id="ARBA00022946"/>
    </source>
</evidence>
<dbReference type="OrthoDB" id="9799639at2"/>
<keyword evidence="6" id="KW-1185">Reference proteome</keyword>
<dbReference type="GO" id="GO:0003735">
    <property type="term" value="F:structural constituent of ribosome"/>
    <property type="evidence" value="ECO:0007669"/>
    <property type="project" value="TreeGrafter"/>
</dbReference>
<dbReference type="RefSeq" id="WP_151150504.1">
    <property type="nucleotide sequence ID" value="NZ_WAIE01000002.1"/>
</dbReference>
<comment type="caution">
    <text evidence="5">The sequence shown here is derived from an EMBL/GenBank/DDBJ whole genome shotgun (WGS) entry which is preliminary data.</text>
</comment>
<keyword evidence="4" id="KW-0411">Iron-sulfur</keyword>